<dbReference type="Proteomes" id="UP001590951">
    <property type="component" value="Unassembled WGS sequence"/>
</dbReference>
<protein>
    <submittedName>
        <fullName evidence="2">Uncharacterized protein</fullName>
    </submittedName>
</protein>
<accession>A0ABR4B1H3</accession>
<keyword evidence="3" id="KW-1185">Reference proteome</keyword>
<evidence type="ECO:0000256" key="1">
    <source>
        <dbReference type="SAM" id="MobiDB-lite"/>
    </source>
</evidence>
<comment type="caution">
    <text evidence="2">The sequence shown here is derived from an EMBL/GenBank/DDBJ whole genome shotgun (WGS) entry which is preliminary data.</text>
</comment>
<organism evidence="2 3">
    <name type="scientific">Lepraria finkii</name>
    <dbReference type="NCBI Taxonomy" id="1340010"/>
    <lineage>
        <taxon>Eukaryota</taxon>
        <taxon>Fungi</taxon>
        <taxon>Dikarya</taxon>
        <taxon>Ascomycota</taxon>
        <taxon>Pezizomycotina</taxon>
        <taxon>Lecanoromycetes</taxon>
        <taxon>OSLEUM clade</taxon>
        <taxon>Lecanoromycetidae</taxon>
        <taxon>Lecanorales</taxon>
        <taxon>Lecanorineae</taxon>
        <taxon>Stereocaulaceae</taxon>
        <taxon>Lepraria</taxon>
    </lineage>
</organism>
<feature type="compositionally biased region" description="Polar residues" evidence="1">
    <location>
        <begin position="15"/>
        <end position="26"/>
    </location>
</feature>
<evidence type="ECO:0000313" key="3">
    <source>
        <dbReference type="Proteomes" id="UP001590951"/>
    </source>
</evidence>
<dbReference type="EMBL" id="JBHFEH010000032">
    <property type="protein sequence ID" value="KAL2051742.1"/>
    <property type="molecule type" value="Genomic_DNA"/>
</dbReference>
<sequence>MALGMKSRKVDKNTQDINANNGLTTNTEEKTGYGYDPESNEKGGRKMSRIAGVMGESDDDSTLSVGKQLELEATNSIKYRTCSWQKVI</sequence>
<gene>
    <name evidence="2" type="ORF">ABVK25_007898</name>
</gene>
<feature type="region of interest" description="Disordered" evidence="1">
    <location>
        <begin position="1"/>
        <end position="47"/>
    </location>
</feature>
<name>A0ABR4B1H3_9LECA</name>
<proteinExistence type="predicted"/>
<reference evidence="2 3" key="1">
    <citation type="submission" date="2024-09" db="EMBL/GenBank/DDBJ databases">
        <title>Rethinking Asexuality: The Enigmatic Case of Functional Sexual Genes in Lepraria (Stereocaulaceae).</title>
        <authorList>
            <person name="Doellman M."/>
            <person name="Sun Y."/>
            <person name="Barcenas-Pena A."/>
            <person name="Lumbsch H.T."/>
            <person name="Grewe F."/>
        </authorList>
    </citation>
    <scope>NUCLEOTIDE SEQUENCE [LARGE SCALE GENOMIC DNA]</scope>
    <source>
        <strain evidence="2 3">Grewe 0041</strain>
    </source>
</reference>
<evidence type="ECO:0000313" key="2">
    <source>
        <dbReference type="EMBL" id="KAL2051742.1"/>
    </source>
</evidence>